<dbReference type="AlphaFoldDB" id="A0A9N9C9G7"/>
<evidence type="ECO:0000313" key="1">
    <source>
        <dbReference type="EMBL" id="CAG8593775.1"/>
    </source>
</evidence>
<comment type="caution">
    <text evidence="1">The sequence shown here is derived from an EMBL/GenBank/DDBJ whole genome shotgun (WGS) entry which is preliminary data.</text>
</comment>
<protein>
    <submittedName>
        <fullName evidence="1">1405_t:CDS:1</fullName>
    </submittedName>
</protein>
<accession>A0A9N9C9G7</accession>
<reference evidence="1" key="1">
    <citation type="submission" date="2021-06" db="EMBL/GenBank/DDBJ databases">
        <authorList>
            <person name="Kallberg Y."/>
            <person name="Tangrot J."/>
            <person name="Rosling A."/>
        </authorList>
    </citation>
    <scope>NUCLEOTIDE SEQUENCE</scope>
    <source>
        <strain evidence="1">IA702</strain>
    </source>
</reference>
<dbReference type="EMBL" id="CAJVPJ010001504">
    <property type="protein sequence ID" value="CAG8593775.1"/>
    <property type="molecule type" value="Genomic_DNA"/>
</dbReference>
<sequence>LASLNYAYQEFPISPIQSGIPNSNIEILFAGNAINETERNFARILRSSRHRSYFRVHIPGLFLRTKQVKDFGEQLHHLRGKIKEKIQRQEQLQQLLLVSTWSPIRVHSYIHLFHYQSRIACDNPQLDSQPIRHGNEDCELYCESNHETCHIRQLGWISDVVEKLSVD</sequence>
<organism evidence="1 2">
    <name type="scientific">Paraglomus occultum</name>
    <dbReference type="NCBI Taxonomy" id="144539"/>
    <lineage>
        <taxon>Eukaryota</taxon>
        <taxon>Fungi</taxon>
        <taxon>Fungi incertae sedis</taxon>
        <taxon>Mucoromycota</taxon>
        <taxon>Glomeromycotina</taxon>
        <taxon>Glomeromycetes</taxon>
        <taxon>Paraglomerales</taxon>
        <taxon>Paraglomeraceae</taxon>
        <taxon>Paraglomus</taxon>
    </lineage>
</organism>
<feature type="non-terminal residue" evidence="1">
    <location>
        <position position="1"/>
    </location>
</feature>
<evidence type="ECO:0000313" key="2">
    <source>
        <dbReference type="Proteomes" id="UP000789572"/>
    </source>
</evidence>
<proteinExistence type="predicted"/>
<name>A0A9N9C9G7_9GLOM</name>
<keyword evidence="2" id="KW-1185">Reference proteome</keyword>
<gene>
    <name evidence="1" type="ORF">POCULU_LOCUS7109</name>
</gene>
<dbReference type="Proteomes" id="UP000789572">
    <property type="component" value="Unassembled WGS sequence"/>
</dbReference>
<dbReference type="OrthoDB" id="414133at2759"/>